<reference evidence="2" key="1">
    <citation type="journal article" date="2017" name="Genome Announc.">
        <title>High-Quality Whole-Genome Sequences of the Oligo-Mouse-Microbiota Bacterial Community.</title>
        <authorList>
            <person name="Garzetti D."/>
            <person name="Brugiroux S."/>
            <person name="Bunk B."/>
            <person name="Pukall R."/>
            <person name="McCoy K.D."/>
            <person name="Macpherson A.J."/>
            <person name="Stecher B."/>
        </authorList>
    </citation>
    <scope>NUCLEOTIDE SEQUENCE</scope>
    <source>
        <strain evidence="2">KB18</strain>
    </source>
</reference>
<feature type="transmembrane region" description="Helical" evidence="1">
    <location>
        <begin position="121"/>
        <end position="146"/>
    </location>
</feature>
<dbReference type="Proteomes" id="UP000196710">
    <property type="component" value="Chromosome"/>
</dbReference>
<dbReference type="KEGG" id="amur:ADH66_14055"/>
<feature type="transmembrane region" description="Helical" evidence="1">
    <location>
        <begin position="63"/>
        <end position="80"/>
    </location>
</feature>
<feature type="transmembrane region" description="Helical" evidence="1">
    <location>
        <begin position="14"/>
        <end position="32"/>
    </location>
</feature>
<feature type="transmembrane region" description="Helical" evidence="1">
    <location>
        <begin position="38"/>
        <end position="56"/>
    </location>
</feature>
<protein>
    <submittedName>
        <fullName evidence="3">Energy-coupled thiamine transporter ThiT</fullName>
    </submittedName>
</protein>
<keyword evidence="1" id="KW-0472">Membrane</keyword>
<sequence>MNENSQTRTPSKNVENLVLAGVLIALGTALSFVKVFDLPYGGSITLCSMLPVMLFSYRAGIKWGLGAGFTFSVLQLLFGLDALKGISGATVVGSIFLDYLLAFTVLGLAGMFRGRIKNHPAAFTLGCLVAGLLRYVCSFLSGWILWGEFADVNFSPVLAGMSGQQLACFYSLVYNGSYMIPEILVTCVAAFVVLQFLGRFILKD</sequence>
<dbReference type="GO" id="GO:0005886">
    <property type="term" value="C:plasma membrane"/>
    <property type="evidence" value="ECO:0007669"/>
    <property type="project" value="InterPro"/>
</dbReference>
<reference evidence="3 5" key="3">
    <citation type="submission" date="2020-11" db="EMBL/GenBank/DDBJ databases">
        <title>Closed and high quality bacterial genomes of the OMM12 community.</title>
        <authorList>
            <person name="Marbouty M."/>
            <person name="Lamy-Besnier Q."/>
            <person name="Debarbieux L."/>
            <person name="Koszul R."/>
        </authorList>
    </citation>
    <scope>NUCLEOTIDE SEQUENCE [LARGE SCALE GENOMIC DNA]</scope>
    <source>
        <strain evidence="3 5">KB18</strain>
    </source>
</reference>
<accession>A0A1Z2XTB2</accession>
<feature type="transmembrane region" description="Helical" evidence="1">
    <location>
        <begin position="183"/>
        <end position="202"/>
    </location>
</feature>
<evidence type="ECO:0000313" key="4">
    <source>
        <dbReference type="Proteomes" id="UP000196710"/>
    </source>
</evidence>
<dbReference type="Pfam" id="PF09515">
    <property type="entry name" value="Thia_YuaJ"/>
    <property type="match status" value="1"/>
</dbReference>
<dbReference type="EMBL" id="CP021422">
    <property type="protein sequence ID" value="ASB41683.1"/>
    <property type="molecule type" value="Genomic_DNA"/>
</dbReference>
<dbReference type="Gene3D" id="1.10.1760.20">
    <property type="match status" value="1"/>
</dbReference>
<dbReference type="InterPro" id="IPR012651">
    <property type="entry name" value="Thia_Transptr_ThiT"/>
</dbReference>
<keyword evidence="1" id="KW-0812">Transmembrane</keyword>
<evidence type="ECO:0000313" key="3">
    <source>
        <dbReference type="EMBL" id="QQR30945.1"/>
    </source>
</evidence>
<evidence type="ECO:0000313" key="2">
    <source>
        <dbReference type="EMBL" id="ASB41683.1"/>
    </source>
</evidence>
<evidence type="ECO:0000313" key="5">
    <source>
        <dbReference type="Proteomes" id="UP000596035"/>
    </source>
</evidence>
<dbReference type="GO" id="GO:0015234">
    <property type="term" value="F:thiamine transmembrane transporter activity"/>
    <property type="evidence" value="ECO:0007669"/>
    <property type="project" value="InterPro"/>
</dbReference>
<dbReference type="Proteomes" id="UP000596035">
    <property type="component" value="Chromosome"/>
</dbReference>
<proteinExistence type="predicted"/>
<organism evidence="3 5">
    <name type="scientific">Acutalibacter muris</name>
    <dbReference type="NCBI Taxonomy" id="1796620"/>
    <lineage>
        <taxon>Bacteria</taxon>
        <taxon>Bacillati</taxon>
        <taxon>Bacillota</taxon>
        <taxon>Clostridia</taxon>
        <taxon>Eubacteriales</taxon>
        <taxon>Acutalibacteraceae</taxon>
        <taxon>Acutalibacter</taxon>
    </lineage>
</organism>
<feature type="transmembrane region" description="Helical" evidence="1">
    <location>
        <begin position="86"/>
        <end position="109"/>
    </location>
</feature>
<reference evidence="4" key="2">
    <citation type="submission" date="2017-05" db="EMBL/GenBank/DDBJ databases">
        <title>Improved OligoMM genomes.</title>
        <authorList>
            <person name="Garzetti D."/>
        </authorList>
    </citation>
    <scope>NUCLEOTIDE SEQUENCE [LARGE SCALE GENOMIC DNA]</scope>
    <source>
        <strain evidence="4">KB18</strain>
    </source>
</reference>
<keyword evidence="4" id="KW-1185">Reference proteome</keyword>
<name>A0A1Z2XTB2_9FIRM</name>
<gene>
    <name evidence="2" type="ORF">ADH66_14055</name>
    <name evidence="3" type="ORF">I5Q82_04410</name>
</gene>
<dbReference type="RefSeq" id="WP_066539453.1">
    <property type="nucleotide sequence ID" value="NZ_CP021422.1"/>
</dbReference>
<evidence type="ECO:0000256" key="1">
    <source>
        <dbReference type="SAM" id="Phobius"/>
    </source>
</evidence>
<dbReference type="EMBL" id="CP065321">
    <property type="protein sequence ID" value="QQR30945.1"/>
    <property type="molecule type" value="Genomic_DNA"/>
</dbReference>
<dbReference type="AlphaFoldDB" id="A0A1Z2XTB2"/>
<keyword evidence="1" id="KW-1133">Transmembrane helix</keyword>